<dbReference type="Pfam" id="PF12728">
    <property type="entry name" value="HTH_17"/>
    <property type="match status" value="1"/>
</dbReference>
<dbReference type="OrthoDB" id="1524679at2"/>
<keyword evidence="3" id="KW-1185">Reference proteome</keyword>
<feature type="domain" description="Helix-turn-helix" evidence="1">
    <location>
        <begin position="36"/>
        <end position="84"/>
    </location>
</feature>
<name>A0A1U7PSU3_9FLAO</name>
<dbReference type="InterPro" id="IPR041657">
    <property type="entry name" value="HTH_17"/>
</dbReference>
<dbReference type="STRING" id="1121284.SAMN05660493_01327"/>
<protein>
    <submittedName>
        <fullName evidence="2">Helix-turn-helix domain-containing protein</fullName>
    </submittedName>
</protein>
<dbReference type="RefSeq" id="WP_076782848.1">
    <property type="nucleotide sequence ID" value="NZ_FTPU01000011.1"/>
</dbReference>
<dbReference type="SUPFAM" id="SSF46955">
    <property type="entry name" value="Putative DNA-binding domain"/>
    <property type="match status" value="1"/>
</dbReference>
<evidence type="ECO:0000259" key="1">
    <source>
        <dbReference type="Pfam" id="PF12728"/>
    </source>
</evidence>
<evidence type="ECO:0000313" key="2">
    <source>
        <dbReference type="EMBL" id="SIT96636.1"/>
    </source>
</evidence>
<dbReference type="InterPro" id="IPR009061">
    <property type="entry name" value="DNA-bd_dom_put_sf"/>
</dbReference>
<dbReference type="AlphaFoldDB" id="A0A1U7PSU3"/>
<evidence type="ECO:0000313" key="3">
    <source>
        <dbReference type="Proteomes" id="UP000187261"/>
    </source>
</evidence>
<dbReference type="Proteomes" id="UP000187261">
    <property type="component" value="Unassembled WGS sequence"/>
</dbReference>
<accession>A0A1U7PSU3</accession>
<organism evidence="2 3">
    <name type="scientific">Epilithonimonas bovis DSM 19482</name>
    <dbReference type="NCBI Taxonomy" id="1121284"/>
    <lineage>
        <taxon>Bacteria</taxon>
        <taxon>Pseudomonadati</taxon>
        <taxon>Bacteroidota</taxon>
        <taxon>Flavobacteriia</taxon>
        <taxon>Flavobacteriales</taxon>
        <taxon>Weeksellaceae</taxon>
        <taxon>Chryseobacterium group</taxon>
        <taxon>Epilithonimonas</taxon>
    </lineage>
</organism>
<proteinExistence type="predicted"/>
<sequence>MAVDIITKEDLKEFKIELLQDLQKILNSSKTIEKKWLKSNEVRKILKISSGTLQTLRINGTLQYSKVGGTIYYNYQDIEKMLNQK</sequence>
<dbReference type="EMBL" id="FTPU01000011">
    <property type="protein sequence ID" value="SIT96636.1"/>
    <property type="molecule type" value="Genomic_DNA"/>
</dbReference>
<dbReference type="PANTHER" id="PTHR34585">
    <property type="match status" value="1"/>
</dbReference>
<gene>
    <name evidence="2" type="ORF">SAMN05660493_01327</name>
</gene>
<dbReference type="PANTHER" id="PTHR34585:SF22">
    <property type="entry name" value="HELIX-TURN-HELIX DOMAIN-CONTAINING PROTEIN"/>
    <property type="match status" value="1"/>
</dbReference>
<reference evidence="3" key="1">
    <citation type="submission" date="2016-10" db="EMBL/GenBank/DDBJ databases">
        <authorList>
            <person name="Varghese N."/>
            <person name="Submissions S."/>
        </authorList>
    </citation>
    <scope>NUCLEOTIDE SEQUENCE [LARGE SCALE GENOMIC DNA]</scope>
    <source>
        <strain evidence="3">DSM 19482</strain>
    </source>
</reference>